<dbReference type="InterPro" id="IPR037198">
    <property type="entry name" value="MutL_C_sf"/>
</dbReference>
<evidence type="ECO:0000256" key="4">
    <source>
        <dbReference type="ARBA" id="ARBA00023204"/>
    </source>
</evidence>
<evidence type="ECO:0000256" key="1">
    <source>
        <dbReference type="ARBA" id="ARBA00006082"/>
    </source>
</evidence>
<dbReference type="InterPro" id="IPR042121">
    <property type="entry name" value="MutL_C_regsub"/>
</dbReference>
<evidence type="ECO:0000313" key="8">
    <source>
        <dbReference type="EMBL" id="QKG80705.1"/>
    </source>
</evidence>
<dbReference type="Gene3D" id="3.30.1540.20">
    <property type="entry name" value="MutL, C-terminal domain, dimerisation subdomain"/>
    <property type="match status" value="1"/>
</dbReference>
<dbReference type="GO" id="GO:0140664">
    <property type="term" value="F:ATP-dependent DNA damage sensor activity"/>
    <property type="evidence" value="ECO:0007669"/>
    <property type="project" value="InterPro"/>
</dbReference>
<feature type="domain" description="DNA mismatch repair protein S5" evidence="7">
    <location>
        <begin position="209"/>
        <end position="327"/>
    </location>
</feature>
<dbReference type="SUPFAM" id="SSF118116">
    <property type="entry name" value="DNA mismatch repair protein MutL"/>
    <property type="match status" value="1"/>
</dbReference>
<dbReference type="Pfam" id="PF08676">
    <property type="entry name" value="MutL_C"/>
    <property type="match status" value="1"/>
</dbReference>
<dbReference type="InterPro" id="IPR042120">
    <property type="entry name" value="MutL_C_dimsub"/>
</dbReference>
<dbReference type="GO" id="GO:0016887">
    <property type="term" value="F:ATP hydrolysis activity"/>
    <property type="evidence" value="ECO:0007669"/>
    <property type="project" value="InterPro"/>
</dbReference>
<keyword evidence="8" id="KW-0378">Hydrolase</keyword>
<dbReference type="SMART" id="SM00853">
    <property type="entry name" value="MutL_C"/>
    <property type="match status" value="1"/>
</dbReference>
<keyword evidence="8" id="KW-0255">Endonuclease</keyword>
<evidence type="ECO:0000259" key="7">
    <source>
        <dbReference type="SMART" id="SM01340"/>
    </source>
</evidence>
<dbReference type="GO" id="GO:0004519">
    <property type="term" value="F:endonuclease activity"/>
    <property type="evidence" value="ECO:0007669"/>
    <property type="project" value="UniProtKB-KW"/>
</dbReference>
<accession>A0A7D4CSA2</accession>
<evidence type="ECO:0000313" key="9">
    <source>
        <dbReference type="Proteomes" id="UP000500961"/>
    </source>
</evidence>
<evidence type="ECO:0000256" key="5">
    <source>
        <dbReference type="HAMAP-Rule" id="MF_00149"/>
    </source>
</evidence>
<feature type="domain" description="MutL C-terminal dimerisation" evidence="6">
    <location>
        <begin position="425"/>
        <end position="567"/>
    </location>
</feature>
<reference evidence="8 9" key="1">
    <citation type="submission" date="2019-07" db="EMBL/GenBank/DDBJ databases">
        <title>Thalassofilum flectens gen. nov., sp. nov., a novel moderate thermophilic anaerobe from a shallow sea hot spring in Kunashir Island (Russia), representing a new family in the order Bacteroidales, and proposal of Thalassofilacea fam. nov.</title>
        <authorList>
            <person name="Kochetkova T.V."/>
            <person name="Podosokorskaya O.A."/>
            <person name="Novikov A."/>
            <person name="Elcheninov A.G."/>
            <person name="Toshchakov S.V."/>
            <person name="Kublanov I.V."/>
        </authorList>
    </citation>
    <scope>NUCLEOTIDE SEQUENCE [LARGE SCALE GENOMIC DNA]</scope>
    <source>
        <strain evidence="8 9">38-H</strain>
    </source>
</reference>
<comment type="function">
    <text evidence="5">This protein is involved in the repair of mismatches in DNA. It is required for dam-dependent methyl-directed DNA mismatch repair. May act as a 'molecular matchmaker', a protein that promotes the formation of a stable complex between two or more DNA-binding proteins in an ATP-dependent manner without itself being part of a final effector complex.</text>
</comment>
<dbReference type="Pfam" id="PF01119">
    <property type="entry name" value="DNA_mis_repair"/>
    <property type="match status" value="1"/>
</dbReference>
<dbReference type="GO" id="GO:0006298">
    <property type="term" value="P:mismatch repair"/>
    <property type="evidence" value="ECO:0007669"/>
    <property type="project" value="UniProtKB-UniRule"/>
</dbReference>
<dbReference type="PANTHER" id="PTHR10073:SF12">
    <property type="entry name" value="DNA MISMATCH REPAIR PROTEIN MLH1"/>
    <property type="match status" value="1"/>
</dbReference>
<dbReference type="InterPro" id="IPR036890">
    <property type="entry name" value="HATPase_C_sf"/>
</dbReference>
<dbReference type="EMBL" id="CP041345">
    <property type="protein sequence ID" value="QKG80705.1"/>
    <property type="molecule type" value="Genomic_DNA"/>
</dbReference>
<dbReference type="GO" id="GO:0005524">
    <property type="term" value="F:ATP binding"/>
    <property type="evidence" value="ECO:0007669"/>
    <property type="project" value="InterPro"/>
</dbReference>
<dbReference type="Gene3D" id="3.30.1370.100">
    <property type="entry name" value="MutL, C-terminal domain, regulatory subdomain"/>
    <property type="match status" value="1"/>
</dbReference>
<dbReference type="InterPro" id="IPR020568">
    <property type="entry name" value="Ribosomal_Su5_D2-typ_SF"/>
</dbReference>
<organism evidence="8 9">
    <name type="scientific">Tenuifilum thalassicum</name>
    <dbReference type="NCBI Taxonomy" id="2590900"/>
    <lineage>
        <taxon>Bacteria</taxon>
        <taxon>Pseudomonadati</taxon>
        <taxon>Bacteroidota</taxon>
        <taxon>Bacteroidia</taxon>
        <taxon>Bacteroidales</taxon>
        <taxon>Tenuifilaceae</taxon>
        <taxon>Tenuifilum</taxon>
    </lineage>
</organism>
<dbReference type="AlphaFoldDB" id="A0A7D4CSA2"/>
<dbReference type="InterPro" id="IPR002099">
    <property type="entry name" value="MutL/Mlh/PMS"/>
</dbReference>
<dbReference type="NCBIfam" id="TIGR00585">
    <property type="entry name" value="mutl"/>
    <property type="match status" value="1"/>
</dbReference>
<dbReference type="InterPro" id="IPR014721">
    <property type="entry name" value="Ribsml_uS5_D2-typ_fold_subgr"/>
</dbReference>
<evidence type="ECO:0000259" key="6">
    <source>
        <dbReference type="SMART" id="SM00853"/>
    </source>
</evidence>
<dbReference type="Gene3D" id="3.30.230.10">
    <property type="match status" value="1"/>
</dbReference>
<dbReference type="FunFam" id="3.30.565.10:FF:000003">
    <property type="entry name" value="DNA mismatch repair endonuclease MutL"/>
    <property type="match status" value="1"/>
</dbReference>
<dbReference type="PANTHER" id="PTHR10073">
    <property type="entry name" value="DNA MISMATCH REPAIR PROTEIN MLH, PMS, MUTL"/>
    <property type="match status" value="1"/>
</dbReference>
<dbReference type="InterPro" id="IPR014762">
    <property type="entry name" value="DNA_mismatch_repair_CS"/>
</dbReference>
<dbReference type="RefSeq" id="WP_173075717.1">
    <property type="nucleotide sequence ID" value="NZ_CP041345.1"/>
</dbReference>
<dbReference type="InterPro" id="IPR038973">
    <property type="entry name" value="MutL/Mlh/Pms-like"/>
</dbReference>
<dbReference type="CDD" id="cd00782">
    <property type="entry name" value="MutL_Trans"/>
    <property type="match status" value="1"/>
</dbReference>
<evidence type="ECO:0000256" key="2">
    <source>
        <dbReference type="ARBA" id="ARBA00021975"/>
    </source>
</evidence>
<protein>
    <recommendedName>
        <fullName evidence="2 5">DNA mismatch repair protein MutL</fullName>
    </recommendedName>
</protein>
<dbReference type="HAMAP" id="MF_00149">
    <property type="entry name" value="DNA_mis_repair"/>
    <property type="match status" value="1"/>
</dbReference>
<dbReference type="SUPFAM" id="SSF54211">
    <property type="entry name" value="Ribosomal protein S5 domain 2-like"/>
    <property type="match status" value="1"/>
</dbReference>
<comment type="similarity">
    <text evidence="1 5">Belongs to the DNA mismatch repair MutL/HexB family.</text>
</comment>
<dbReference type="SUPFAM" id="SSF55874">
    <property type="entry name" value="ATPase domain of HSP90 chaperone/DNA topoisomerase II/histidine kinase"/>
    <property type="match status" value="1"/>
</dbReference>
<evidence type="ECO:0000256" key="3">
    <source>
        <dbReference type="ARBA" id="ARBA00022763"/>
    </source>
</evidence>
<keyword evidence="9" id="KW-1185">Reference proteome</keyword>
<dbReference type="Proteomes" id="UP000500961">
    <property type="component" value="Chromosome"/>
</dbReference>
<dbReference type="GO" id="GO:0032300">
    <property type="term" value="C:mismatch repair complex"/>
    <property type="evidence" value="ECO:0007669"/>
    <property type="project" value="InterPro"/>
</dbReference>
<keyword evidence="8" id="KW-0540">Nuclease</keyword>
<gene>
    <name evidence="5 8" type="primary">mutL</name>
    <name evidence="8" type="ORF">FHG85_10655</name>
</gene>
<dbReference type="KEGG" id="ttz:FHG85_10655"/>
<dbReference type="InterPro" id="IPR014790">
    <property type="entry name" value="MutL_C"/>
</dbReference>
<dbReference type="PROSITE" id="PS00058">
    <property type="entry name" value="DNA_MISMATCH_REPAIR_1"/>
    <property type="match status" value="1"/>
</dbReference>
<dbReference type="CDD" id="cd16926">
    <property type="entry name" value="HATPase_MutL-MLH-PMS-like"/>
    <property type="match status" value="1"/>
</dbReference>
<dbReference type="Gene3D" id="3.30.565.10">
    <property type="entry name" value="Histidine kinase-like ATPase, C-terminal domain"/>
    <property type="match status" value="1"/>
</dbReference>
<keyword evidence="4 5" id="KW-0234">DNA repair</keyword>
<dbReference type="SMART" id="SM01340">
    <property type="entry name" value="DNA_mis_repair"/>
    <property type="match status" value="1"/>
</dbReference>
<sequence>MADVIQLLPDSIANQIAAGEVVQRPASVVKELLENSIDAGARNITLIVREGGKSLIQVIDDGIGMSETDARLCFERHATSKIRTADDLFNIRTMGFRGEALASIAAVAEVELKTRRTIDEVGTEVNISASELVSQQPIACQAGTQISIKNLFFNVPARRKFLKSDSVELKHIISEFQRVSLAYPEVAFTLNHNGNDLYKLPPSGLKQRIVGLFGKNINQHLIDISTQTSIVKLGGYIGKPECAKKSAGEQFFFVNGRFMKNPFLHKAIMNAYDRLLPSGAYPSYFIYFDIDPQSIDVNIHPTKTEIKFEDERMIWQILHAAVRESLGKFSVTPSIDFDTPGFDIPYLPKNAPITFPSIDIDPTYNPFDEQPKGAPTHKSGGNKQSVTGWEQLFGDMPEEPNPVQTRIETFESEGMKATTSDTSNRFYQLKGKYILTNVKSGLMIIDQKRAHERILYEQYMAGMQSNTNIKQKELFPKTIELLPADYELLISNADELAKFGMEISNLNHNTISVNSLPASSSVTDPAKLIENLLAIMNENHALPFSDAKHRIALSMAKASAIGYGKVLSNFEMQEIVDKLFACSEPNITPDGKKIIDILELDEIERRLK</sequence>
<keyword evidence="3 5" id="KW-0227">DNA damage</keyword>
<dbReference type="Pfam" id="PF13589">
    <property type="entry name" value="HATPase_c_3"/>
    <property type="match status" value="1"/>
</dbReference>
<dbReference type="InterPro" id="IPR020667">
    <property type="entry name" value="DNA_mismatch_repair_MutL"/>
</dbReference>
<proteinExistence type="inferred from homology"/>
<dbReference type="InterPro" id="IPR013507">
    <property type="entry name" value="DNA_mismatch_S5_2-like"/>
</dbReference>
<dbReference type="GO" id="GO:0030983">
    <property type="term" value="F:mismatched DNA binding"/>
    <property type="evidence" value="ECO:0007669"/>
    <property type="project" value="InterPro"/>
</dbReference>
<name>A0A7D4CSA2_9BACT</name>